<feature type="compositionally biased region" description="Polar residues" evidence="8">
    <location>
        <begin position="217"/>
        <end position="236"/>
    </location>
</feature>
<keyword evidence="5" id="KW-0833">Ubl conjugation pathway</keyword>
<dbReference type="PROSITE" id="PS50235">
    <property type="entry name" value="USP_3"/>
    <property type="match status" value="1"/>
</dbReference>
<dbReference type="CDD" id="cd02674">
    <property type="entry name" value="Peptidase_C19R"/>
    <property type="match status" value="1"/>
</dbReference>
<dbReference type="SUPFAM" id="SSF52821">
    <property type="entry name" value="Rhodanese/Cell cycle control phosphatase"/>
    <property type="match status" value="1"/>
</dbReference>
<keyword evidence="6" id="KW-0378">Hydrolase</keyword>
<dbReference type="PANTHER" id="PTHR21646:SF95">
    <property type="entry name" value="UBIQUITIN CARBOXYL-TERMINAL HYDROLASE 4-RELATED"/>
    <property type="match status" value="1"/>
</dbReference>
<evidence type="ECO:0000313" key="11">
    <source>
        <dbReference type="Proteomes" id="UP000053611"/>
    </source>
</evidence>
<organism evidence="10 11">
    <name type="scientific">Cutaneotrichosporon oleaginosum</name>
    <dbReference type="NCBI Taxonomy" id="879819"/>
    <lineage>
        <taxon>Eukaryota</taxon>
        <taxon>Fungi</taxon>
        <taxon>Dikarya</taxon>
        <taxon>Basidiomycota</taxon>
        <taxon>Agaricomycotina</taxon>
        <taxon>Tremellomycetes</taxon>
        <taxon>Trichosporonales</taxon>
        <taxon>Trichosporonaceae</taxon>
        <taxon>Cutaneotrichosporon</taxon>
    </lineage>
</organism>
<feature type="compositionally biased region" description="Pro residues" evidence="8">
    <location>
        <begin position="277"/>
        <end position="298"/>
    </location>
</feature>
<dbReference type="InterPro" id="IPR050185">
    <property type="entry name" value="Ub_carboxyl-term_hydrolase"/>
</dbReference>
<feature type="region of interest" description="Disordered" evidence="8">
    <location>
        <begin position="579"/>
        <end position="620"/>
    </location>
</feature>
<feature type="domain" description="USP" evidence="9">
    <location>
        <begin position="1020"/>
        <end position="1371"/>
    </location>
</feature>
<feature type="compositionally biased region" description="Basic and acidic residues" evidence="8">
    <location>
        <begin position="154"/>
        <end position="163"/>
    </location>
</feature>
<feature type="compositionally biased region" description="Polar residues" evidence="8">
    <location>
        <begin position="477"/>
        <end position="489"/>
    </location>
</feature>
<comment type="similarity">
    <text evidence="2">Belongs to the peptidase C19 family.</text>
</comment>
<evidence type="ECO:0000256" key="1">
    <source>
        <dbReference type="ARBA" id="ARBA00000707"/>
    </source>
</evidence>
<sequence length="1374" mass="149755">MSRPSLPSVPVDGLPYDKLHAVATELGSVDPESQPPTYWFELTVRSAEQARNEERRGSKAGQYVAYTRLAIAYQKCMFHKRFKDARAADHAWAIRVTDFKSTYESAMHKAKVLKEELKAAPVKTHQSTNSVDHEHGGSIADRMKALSGHGVDVSTKRMSRELGPRPAPPSRQQHPARRPSQDLTHQRRPSLPRPPSISNLPSNLSRRGSSASLSGMNGISPNPTGGSTRSNYSPVKNSVPLYRPSSAMSTASARQIHASGSVPPSPAAIVPSLPTAPSEPPTPPIQPPAPRTQPPAPRTQPSAPVTQPPTTPSWTATSSPPRTAPVEPEKAPERPSSVSASQRPPQLPLAPPVSTSLTSSPTDAAERLGNFEKAFPSLDELGKQFDDEGFAIPSLPASASNGPRPVPEAPKKTDDDAAAFPGFPSLPSVPTDLPGTRAPPKPPLPPPPAPPRLDDLKKNGDRPPSPPNTDSLRQDRSSGSLSFPTQNSLALSTFNSPHASIFDDGAKLKSPLQTLGQQDEVYAASPVSSAHIPEGVSSSSPVNGSAFLSSLDPLEAAAAHVTSPPTDALSLQPLAMPTPQAAPVARAGNNPVSEPPGATQSSAVAPSTTAPEKIAKPNFPYTSSITPDTLRGYFTNPAADVLICDVRPAEEFAVGFVGAEYHERGCKVSVVWIDPTVLMRPGLTSTQLEGALSLSPEAQQVAFASRNLYDLVVIVDSRSRKFPGKGEAQTPAGNLRNVIYEHEFAKVLPRSPALLLGGYEAWVEFIKSRQRINLKRIQEEQASFMPRMPPNGAPNGHASPLSPRPANASPQVPERRAGHAREKSYQMSPSHYSKEITENFAHGSPQSMTGGPHSQHHYSASYSGGPASYMPYQQAPAARSPMPVPMPRASHASSNSISSNLSSLQGYNMLSHNRTDSFSNYSVSTGIAPPPRASVHTSAMTRRQSSSDYMDYGSPRQQTRIEYPQAHGLVRVPQPPPAAASHGLERQDQRAPMPTRLPQWTESVADSGVHYWRDTRLGLTGLKNLGNTCYMNSTVQCLSATFPFARYFLNEIYKRDLNETSNLGTKGRMAKAFADLLMALWSEKWKFLSPITFRQSIISFNDLFAGNEQHDSQEFLSFMLDGLHEDLNRVKHKPQIEMTPHREKALEELTPQEASDKEWALYRQRDDSIIVDLFQGQYRSRTTCLTCRKTSTVYDSFMWLTLDLPAQNKPVLLSQLIDRWVSAETLSIEDGWHCAHCKAPRKATKALTLVRLPPVLLIQLKRFSFAGRHWNRSDTPVIFPTTNLDLTRFVPRREPTGAENLDDPRTQIGPFKYELYGVTNHSGTLSSGHYTAFVRDAGGWTFAEDSQISKASETDVISHPAASYILFYKRVQAS</sequence>
<dbReference type="InterPro" id="IPR028889">
    <property type="entry name" value="USP"/>
</dbReference>
<dbReference type="InterPro" id="IPR001394">
    <property type="entry name" value="Peptidase_C19_UCH"/>
</dbReference>
<feature type="compositionally biased region" description="Polar residues" evidence="8">
    <location>
        <begin position="598"/>
        <end position="610"/>
    </location>
</feature>
<dbReference type="EC" id="3.4.19.12" evidence="3"/>
<evidence type="ECO:0000256" key="7">
    <source>
        <dbReference type="ARBA" id="ARBA00022807"/>
    </source>
</evidence>
<feature type="compositionally biased region" description="Low complexity" evidence="8">
    <location>
        <begin position="352"/>
        <end position="362"/>
    </location>
</feature>
<dbReference type="SUPFAM" id="SSF54001">
    <property type="entry name" value="Cysteine proteinases"/>
    <property type="match status" value="1"/>
</dbReference>
<dbReference type="PROSITE" id="PS00972">
    <property type="entry name" value="USP_1"/>
    <property type="match status" value="1"/>
</dbReference>
<evidence type="ECO:0000256" key="4">
    <source>
        <dbReference type="ARBA" id="ARBA00022670"/>
    </source>
</evidence>
<dbReference type="GeneID" id="28984925"/>
<evidence type="ECO:0000259" key="9">
    <source>
        <dbReference type="PROSITE" id="PS50235"/>
    </source>
</evidence>
<feature type="compositionally biased region" description="Basic and acidic residues" evidence="8">
    <location>
        <begin position="452"/>
        <end position="461"/>
    </location>
</feature>
<evidence type="ECO:0000256" key="2">
    <source>
        <dbReference type="ARBA" id="ARBA00009085"/>
    </source>
</evidence>
<accession>A0A0J0XE24</accession>
<dbReference type="GO" id="GO:0006508">
    <property type="term" value="P:proteolysis"/>
    <property type="evidence" value="ECO:0007669"/>
    <property type="project" value="UniProtKB-KW"/>
</dbReference>
<evidence type="ECO:0000313" key="10">
    <source>
        <dbReference type="EMBL" id="KLT39351.1"/>
    </source>
</evidence>
<comment type="catalytic activity">
    <reaction evidence="1">
        <text>Thiol-dependent hydrolysis of ester, thioester, amide, peptide and isopeptide bonds formed by the C-terminal Gly of ubiquitin (a 76-residue protein attached to proteins as an intracellular targeting signal).</text>
        <dbReference type="EC" id="3.4.19.12"/>
    </reaction>
</comment>
<dbReference type="Gene3D" id="3.90.70.10">
    <property type="entry name" value="Cysteine proteinases"/>
    <property type="match status" value="1"/>
</dbReference>
<proteinExistence type="inferred from homology"/>
<dbReference type="Pfam" id="PF00443">
    <property type="entry name" value="UCH"/>
    <property type="match status" value="1"/>
</dbReference>
<keyword evidence="4" id="KW-0645">Protease</keyword>
<gene>
    <name evidence="10" type="ORF">CC85DRAFT_288603</name>
</gene>
<feature type="compositionally biased region" description="Low complexity" evidence="8">
    <location>
        <begin position="196"/>
        <end position="215"/>
    </location>
</feature>
<dbReference type="InterPro" id="IPR038765">
    <property type="entry name" value="Papain-like_cys_pep_sf"/>
</dbReference>
<evidence type="ECO:0000256" key="3">
    <source>
        <dbReference type="ARBA" id="ARBA00012759"/>
    </source>
</evidence>
<dbReference type="STRING" id="879819.A0A0J0XE24"/>
<feature type="compositionally biased region" description="Low complexity" evidence="8">
    <location>
        <begin position="258"/>
        <end position="276"/>
    </location>
</feature>
<protein>
    <recommendedName>
        <fullName evidence="3">ubiquitinyl hydrolase 1</fullName>
        <ecNumber evidence="3">3.4.19.12</ecNumber>
    </recommendedName>
</protein>
<dbReference type="PROSITE" id="PS00973">
    <property type="entry name" value="USP_2"/>
    <property type="match status" value="1"/>
</dbReference>
<evidence type="ECO:0000256" key="5">
    <source>
        <dbReference type="ARBA" id="ARBA00022786"/>
    </source>
</evidence>
<feature type="region of interest" description="Disordered" evidence="8">
    <location>
        <begin position="379"/>
        <end position="489"/>
    </location>
</feature>
<dbReference type="OrthoDB" id="292964at2759"/>
<dbReference type="Proteomes" id="UP000053611">
    <property type="component" value="Unassembled WGS sequence"/>
</dbReference>
<feature type="compositionally biased region" description="Low complexity" evidence="8">
    <location>
        <begin position="312"/>
        <end position="325"/>
    </location>
</feature>
<dbReference type="RefSeq" id="XP_018275842.1">
    <property type="nucleotide sequence ID" value="XM_018424322.1"/>
</dbReference>
<dbReference type="PRINTS" id="PR01217">
    <property type="entry name" value="PRICHEXTENSN"/>
</dbReference>
<dbReference type="GO" id="GO:0016579">
    <property type="term" value="P:protein deubiquitination"/>
    <property type="evidence" value="ECO:0007669"/>
    <property type="project" value="InterPro"/>
</dbReference>
<keyword evidence="11" id="KW-1185">Reference proteome</keyword>
<feature type="compositionally biased region" description="Pro residues" evidence="8">
    <location>
        <begin position="437"/>
        <end position="451"/>
    </location>
</feature>
<dbReference type="InterPro" id="IPR018200">
    <property type="entry name" value="USP_CS"/>
</dbReference>
<feature type="region of interest" description="Disordered" evidence="8">
    <location>
        <begin position="785"/>
        <end position="897"/>
    </location>
</feature>
<dbReference type="InterPro" id="IPR036873">
    <property type="entry name" value="Rhodanese-like_dom_sf"/>
</dbReference>
<dbReference type="Gene3D" id="3.40.250.10">
    <property type="entry name" value="Rhodanese-like domain"/>
    <property type="match status" value="1"/>
</dbReference>
<evidence type="ECO:0000256" key="6">
    <source>
        <dbReference type="ARBA" id="ARBA00022801"/>
    </source>
</evidence>
<feature type="region of interest" description="Disordered" evidence="8">
    <location>
        <begin position="148"/>
        <end position="364"/>
    </location>
</feature>
<feature type="compositionally biased region" description="Basic and acidic residues" evidence="8">
    <location>
        <begin position="813"/>
        <end position="824"/>
    </location>
</feature>
<reference evidence="10 11" key="1">
    <citation type="submission" date="2015-03" db="EMBL/GenBank/DDBJ databases">
        <title>Genomics and transcriptomics of the oil-accumulating basidiomycete yeast T. oleaginosus allow insights into substrate utilization and the diverse evolutionary trajectories of mating systems in fungi.</title>
        <authorList>
            <consortium name="DOE Joint Genome Institute"/>
            <person name="Kourist R."/>
            <person name="Kracht O."/>
            <person name="Bracharz F."/>
            <person name="Lipzen A."/>
            <person name="Nolan M."/>
            <person name="Ohm R."/>
            <person name="Grigoriev I."/>
            <person name="Sun S."/>
            <person name="Heitman J."/>
            <person name="Bruck T."/>
            <person name="Nowrousian M."/>
        </authorList>
    </citation>
    <scope>NUCLEOTIDE SEQUENCE [LARGE SCALE GENOMIC DNA]</scope>
    <source>
        <strain evidence="10 11">IBC0246</strain>
    </source>
</reference>
<name>A0A0J0XE24_9TREE</name>
<evidence type="ECO:0000256" key="8">
    <source>
        <dbReference type="SAM" id="MobiDB-lite"/>
    </source>
</evidence>
<feature type="compositionally biased region" description="Low complexity" evidence="8">
    <location>
        <begin position="858"/>
        <end position="869"/>
    </location>
</feature>
<dbReference type="EMBL" id="KQ087261">
    <property type="protein sequence ID" value="KLT39351.1"/>
    <property type="molecule type" value="Genomic_DNA"/>
</dbReference>
<keyword evidence="7" id="KW-0788">Thiol protease</keyword>
<dbReference type="GO" id="GO:0004843">
    <property type="term" value="F:cysteine-type deubiquitinase activity"/>
    <property type="evidence" value="ECO:0007669"/>
    <property type="project" value="UniProtKB-EC"/>
</dbReference>
<dbReference type="PANTHER" id="PTHR21646">
    <property type="entry name" value="UBIQUITIN CARBOXYL-TERMINAL HYDROLASE"/>
    <property type="match status" value="1"/>
</dbReference>